<evidence type="ECO:0000256" key="9">
    <source>
        <dbReference type="HAMAP-Rule" id="MF_01023"/>
    </source>
</evidence>
<evidence type="ECO:0000256" key="5">
    <source>
        <dbReference type="ARBA" id="ARBA00022576"/>
    </source>
</evidence>
<dbReference type="PANTHER" id="PTHR43643">
    <property type="entry name" value="HISTIDINOL-PHOSPHATE AMINOTRANSFERASE 2"/>
    <property type="match status" value="1"/>
</dbReference>
<dbReference type="InterPro" id="IPR004839">
    <property type="entry name" value="Aminotransferase_I/II_large"/>
</dbReference>
<proteinExistence type="inferred from homology"/>
<dbReference type="InterPro" id="IPR015424">
    <property type="entry name" value="PyrdxlP-dep_Trfase"/>
</dbReference>
<sequence>MTASLLESAIPGVQGLRPYAPGKPLSELEREYGITDAVKLASNENPLGPSKSVLDALQCGYHELARYPDGNGFELKSALAERHDVKAEWITLGNGSNDVLEMVARAFLSPQSSAVFSAHAFAVYPIVTQAIGARSRVAAAHNGRRGPLFGHDLDAMHAQIDADTRVVFIANPNNPTGTWLPHNALRSFIESVPAEVVVVIDEAYFEYVDEEDYPDTSQWVDEFPNLLVTRTFSKAYGLASLRIGYGVSQPILADVLNRVRQPFNVNSFAQLAARAALDDREHLARAVEINRQGMAQLTKGFDELTLPYIPSAGNFISVDVGRDPGTVYEALLHEGVIVRPVDNYGMPGYLRVSIGLEDENRRCLEALGKVLA</sequence>
<dbReference type="OrthoDB" id="9813612at2"/>
<dbReference type="CDD" id="cd00609">
    <property type="entry name" value="AAT_like"/>
    <property type="match status" value="1"/>
</dbReference>
<dbReference type="EC" id="2.6.1.9" evidence="9"/>
<protein>
    <recommendedName>
        <fullName evidence="9">Histidinol-phosphate aminotransferase</fullName>
        <ecNumber evidence="9">2.6.1.9</ecNumber>
    </recommendedName>
    <alternativeName>
        <fullName evidence="9">Imidazole acetol-phosphate transaminase</fullName>
    </alternativeName>
</protein>
<dbReference type="GO" id="GO:0004400">
    <property type="term" value="F:histidinol-phosphate transaminase activity"/>
    <property type="evidence" value="ECO:0007669"/>
    <property type="project" value="UniProtKB-UniRule"/>
</dbReference>
<keyword evidence="12" id="KW-1185">Reference proteome</keyword>
<feature type="domain" description="Aminotransferase class I/classII large" evidence="10">
    <location>
        <begin position="36"/>
        <end position="366"/>
    </location>
</feature>
<dbReference type="GO" id="GO:0000105">
    <property type="term" value="P:L-histidine biosynthetic process"/>
    <property type="evidence" value="ECO:0007669"/>
    <property type="project" value="UniProtKB-UniRule"/>
</dbReference>
<dbReference type="RefSeq" id="WP_132971915.1">
    <property type="nucleotide sequence ID" value="NZ_SMFX01000001.1"/>
</dbReference>
<dbReference type="InterPro" id="IPR005861">
    <property type="entry name" value="HisP_aminotrans"/>
</dbReference>
<name>A0A4R1H8C2_9GAMM</name>
<evidence type="ECO:0000256" key="1">
    <source>
        <dbReference type="ARBA" id="ARBA00001933"/>
    </source>
</evidence>
<keyword evidence="7 9" id="KW-0663">Pyridoxal phosphate</keyword>
<comment type="subunit">
    <text evidence="4 9">Homodimer.</text>
</comment>
<dbReference type="InterPro" id="IPR015422">
    <property type="entry name" value="PyrdxlP-dep_Trfase_small"/>
</dbReference>
<keyword evidence="9" id="KW-0368">Histidine biosynthesis</keyword>
<keyword evidence="5 9" id="KW-0032">Aminotransferase</keyword>
<dbReference type="SUPFAM" id="SSF53383">
    <property type="entry name" value="PLP-dependent transferases"/>
    <property type="match status" value="1"/>
</dbReference>
<dbReference type="Proteomes" id="UP000295707">
    <property type="component" value="Unassembled WGS sequence"/>
</dbReference>
<evidence type="ECO:0000313" key="12">
    <source>
        <dbReference type="Proteomes" id="UP000295707"/>
    </source>
</evidence>
<gene>
    <name evidence="9" type="primary">hisC</name>
    <name evidence="11" type="ORF">DFR30_1346</name>
</gene>
<organism evidence="11 12">
    <name type="scientific">Thiogranum longum</name>
    <dbReference type="NCBI Taxonomy" id="1537524"/>
    <lineage>
        <taxon>Bacteria</taxon>
        <taxon>Pseudomonadati</taxon>
        <taxon>Pseudomonadota</taxon>
        <taxon>Gammaproteobacteria</taxon>
        <taxon>Chromatiales</taxon>
        <taxon>Ectothiorhodospiraceae</taxon>
        <taxon>Thiogranum</taxon>
    </lineage>
</organism>
<keyword evidence="6 9" id="KW-0808">Transferase</keyword>
<comment type="pathway">
    <text evidence="2 9">Amino-acid biosynthesis; L-histidine biosynthesis; L-histidine from 5-phospho-alpha-D-ribose 1-diphosphate: step 7/9.</text>
</comment>
<dbReference type="Gene3D" id="3.90.1150.10">
    <property type="entry name" value="Aspartate Aminotransferase, domain 1"/>
    <property type="match status" value="1"/>
</dbReference>
<dbReference type="AlphaFoldDB" id="A0A4R1H8C2"/>
<dbReference type="GO" id="GO:0030170">
    <property type="term" value="F:pyridoxal phosphate binding"/>
    <property type="evidence" value="ECO:0007669"/>
    <property type="project" value="InterPro"/>
</dbReference>
<dbReference type="PANTHER" id="PTHR43643:SF3">
    <property type="entry name" value="HISTIDINOL-PHOSPHATE AMINOTRANSFERASE"/>
    <property type="match status" value="1"/>
</dbReference>
<dbReference type="InterPro" id="IPR015421">
    <property type="entry name" value="PyrdxlP-dep_Trfase_major"/>
</dbReference>
<evidence type="ECO:0000256" key="2">
    <source>
        <dbReference type="ARBA" id="ARBA00005011"/>
    </source>
</evidence>
<evidence type="ECO:0000256" key="6">
    <source>
        <dbReference type="ARBA" id="ARBA00022679"/>
    </source>
</evidence>
<dbReference type="PROSITE" id="PS00599">
    <property type="entry name" value="AA_TRANSFER_CLASS_2"/>
    <property type="match status" value="1"/>
</dbReference>
<dbReference type="Pfam" id="PF00155">
    <property type="entry name" value="Aminotran_1_2"/>
    <property type="match status" value="1"/>
</dbReference>
<dbReference type="UniPathway" id="UPA00031">
    <property type="reaction ID" value="UER00012"/>
</dbReference>
<feature type="modified residue" description="N6-(pyridoxal phosphate)lysine" evidence="9">
    <location>
        <position position="234"/>
    </location>
</feature>
<comment type="similarity">
    <text evidence="3 9">Belongs to the class-II pyridoxal-phosphate-dependent aminotransferase family. Histidinol-phosphate aminotransferase subfamily.</text>
</comment>
<reference evidence="11 12" key="1">
    <citation type="submission" date="2019-03" db="EMBL/GenBank/DDBJ databases">
        <title>Genomic Encyclopedia of Type Strains, Phase IV (KMG-IV): sequencing the most valuable type-strain genomes for metagenomic binning, comparative biology and taxonomic classification.</title>
        <authorList>
            <person name="Goeker M."/>
        </authorList>
    </citation>
    <scope>NUCLEOTIDE SEQUENCE [LARGE SCALE GENOMIC DNA]</scope>
    <source>
        <strain evidence="11 12">DSM 19610</strain>
    </source>
</reference>
<accession>A0A4R1H8C2</accession>
<evidence type="ECO:0000256" key="8">
    <source>
        <dbReference type="ARBA" id="ARBA00047481"/>
    </source>
</evidence>
<comment type="catalytic activity">
    <reaction evidence="8 9">
        <text>L-histidinol phosphate + 2-oxoglutarate = 3-(imidazol-4-yl)-2-oxopropyl phosphate + L-glutamate</text>
        <dbReference type="Rhea" id="RHEA:23744"/>
        <dbReference type="ChEBI" id="CHEBI:16810"/>
        <dbReference type="ChEBI" id="CHEBI:29985"/>
        <dbReference type="ChEBI" id="CHEBI:57766"/>
        <dbReference type="ChEBI" id="CHEBI:57980"/>
        <dbReference type="EC" id="2.6.1.9"/>
    </reaction>
</comment>
<evidence type="ECO:0000313" key="11">
    <source>
        <dbReference type="EMBL" id="TCK18087.1"/>
    </source>
</evidence>
<evidence type="ECO:0000256" key="7">
    <source>
        <dbReference type="ARBA" id="ARBA00022898"/>
    </source>
</evidence>
<evidence type="ECO:0000259" key="10">
    <source>
        <dbReference type="Pfam" id="PF00155"/>
    </source>
</evidence>
<dbReference type="EMBL" id="SMFX01000001">
    <property type="protein sequence ID" value="TCK18087.1"/>
    <property type="molecule type" value="Genomic_DNA"/>
</dbReference>
<dbReference type="InterPro" id="IPR050106">
    <property type="entry name" value="HistidinolP_aminotransfase"/>
</dbReference>
<dbReference type="Gene3D" id="3.40.640.10">
    <property type="entry name" value="Type I PLP-dependent aspartate aminotransferase-like (Major domain)"/>
    <property type="match status" value="1"/>
</dbReference>
<evidence type="ECO:0000256" key="4">
    <source>
        <dbReference type="ARBA" id="ARBA00011738"/>
    </source>
</evidence>
<dbReference type="NCBIfam" id="TIGR01141">
    <property type="entry name" value="hisC"/>
    <property type="match status" value="1"/>
</dbReference>
<evidence type="ECO:0000256" key="3">
    <source>
        <dbReference type="ARBA" id="ARBA00007970"/>
    </source>
</evidence>
<comment type="cofactor">
    <cofactor evidence="1 9">
        <name>pyridoxal 5'-phosphate</name>
        <dbReference type="ChEBI" id="CHEBI:597326"/>
    </cofactor>
</comment>
<keyword evidence="9" id="KW-0028">Amino-acid biosynthesis</keyword>
<dbReference type="InterPro" id="IPR001917">
    <property type="entry name" value="Aminotrans_II_pyridoxalP_BS"/>
</dbReference>
<dbReference type="HAMAP" id="MF_01023">
    <property type="entry name" value="HisC_aminotrans_2"/>
    <property type="match status" value="1"/>
</dbReference>
<comment type="caution">
    <text evidence="11">The sequence shown here is derived from an EMBL/GenBank/DDBJ whole genome shotgun (WGS) entry which is preliminary data.</text>
</comment>